<dbReference type="OrthoDB" id="1720422at2759"/>
<dbReference type="Gene3D" id="3.20.20.100">
    <property type="entry name" value="NADP-dependent oxidoreductase domain"/>
    <property type="match status" value="1"/>
</dbReference>
<dbReference type="GO" id="GO:0034220">
    <property type="term" value="P:monoatomic ion transmembrane transport"/>
    <property type="evidence" value="ECO:0007669"/>
    <property type="project" value="UniProtKB-KW"/>
</dbReference>
<feature type="region of interest" description="Disordered" evidence="4">
    <location>
        <begin position="88"/>
        <end position="116"/>
    </location>
</feature>
<dbReference type="STRING" id="48709.A0A1D2MDB8"/>
<dbReference type="PANTHER" id="PTHR43150:SF2">
    <property type="entry name" value="HYPERKINETIC, ISOFORM M"/>
    <property type="match status" value="1"/>
</dbReference>
<keyword evidence="2" id="KW-0521">NADP</keyword>
<dbReference type="SUPFAM" id="SSF51430">
    <property type="entry name" value="NAD(P)-linked oxidoreductase"/>
    <property type="match status" value="1"/>
</dbReference>
<dbReference type="GO" id="GO:0044325">
    <property type="term" value="F:transmembrane transporter binding"/>
    <property type="evidence" value="ECO:0007669"/>
    <property type="project" value="TreeGrafter"/>
</dbReference>
<sequence>MSSHTIWDSILDKALNREPEPPLNENKPKSHSADKTKGLNEDNKAKVLNEAKANSSDKDRTLNKNKAIQAPLACNEEGFDEMEQLFLPDSNRSMGPMTNGTTPQQSPLPASGRNPTPGLRYRNLGKSGLRVSSIGLATWMLTQDSNADSAEKVITLAYESGINVFDLSEAYSGQTAEEELGKILQKKAWKRTSYNVVTKIYWTSK</sequence>
<dbReference type="AlphaFoldDB" id="A0A1D2MDB8"/>
<dbReference type="InterPro" id="IPR036812">
    <property type="entry name" value="NAD(P)_OxRdtase_dom_sf"/>
</dbReference>
<dbReference type="EMBL" id="LJIJ01001716">
    <property type="protein sequence ID" value="ODM90975.1"/>
    <property type="molecule type" value="Genomic_DNA"/>
</dbReference>
<evidence type="ECO:0000256" key="4">
    <source>
        <dbReference type="SAM" id="MobiDB-lite"/>
    </source>
</evidence>
<keyword evidence="7" id="KW-1185">Reference proteome</keyword>
<keyword evidence="6" id="KW-0407">Ion channel</keyword>
<accession>A0A1D2MDB8</accession>
<feature type="compositionally biased region" description="Polar residues" evidence="4">
    <location>
        <begin position="90"/>
        <end position="108"/>
    </location>
</feature>
<dbReference type="GO" id="GO:0016491">
    <property type="term" value="F:oxidoreductase activity"/>
    <property type="evidence" value="ECO:0007669"/>
    <property type="project" value="UniProtKB-KW"/>
</dbReference>
<dbReference type="GO" id="GO:1901379">
    <property type="term" value="P:regulation of potassium ion transmembrane transport"/>
    <property type="evidence" value="ECO:0007669"/>
    <property type="project" value="TreeGrafter"/>
</dbReference>
<comment type="caution">
    <text evidence="6">The sequence shown here is derived from an EMBL/GenBank/DDBJ whole genome shotgun (WGS) entry which is preliminary data.</text>
</comment>
<feature type="compositionally biased region" description="Basic and acidic residues" evidence="4">
    <location>
        <begin position="10"/>
        <end position="62"/>
    </location>
</feature>
<keyword evidence="6" id="KW-0813">Transport</keyword>
<keyword evidence="6" id="KW-0406">Ion transport</keyword>
<dbReference type="GO" id="GO:0008076">
    <property type="term" value="C:voltage-gated potassium channel complex"/>
    <property type="evidence" value="ECO:0007669"/>
    <property type="project" value="TreeGrafter"/>
</dbReference>
<evidence type="ECO:0000313" key="6">
    <source>
        <dbReference type="EMBL" id="ODM90975.1"/>
    </source>
</evidence>
<dbReference type="PANTHER" id="PTHR43150">
    <property type="entry name" value="HYPERKINETIC, ISOFORM M"/>
    <property type="match status" value="1"/>
</dbReference>
<keyword evidence="3" id="KW-0560">Oxidoreductase</keyword>
<evidence type="ECO:0000256" key="2">
    <source>
        <dbReference type="ARBA" id="ARBA00022857"/>
    </source>
</evidence>
<organism evidence="6 7">
    <name type="scientific">Orchesella cincta</name>
    <name type="common">Springtail</name>
    <name type="synonym">Podura cincta</name>
    <dbReference type="NCBI Taxonomy" id="48709"/>
    <lineage>
        <taxon>Eukaryota</taxon>
        <taxon>Metazoa</taxon>
        <taxon>Ecdysozoa</taxon>
        <taxon>Arthropoda</taxon>
        <taxon>Hexapoda</taxon>
        <taxon>Collembola</taxon>
        <taxon>Entomobryomorpha</taxon>
        <taxon>Entomobryoidea</taxon>
        <taxon>Orchesellidae</taxon>
        <taxon>Orchesellinae</taxon>
        <taxon>Orchesella</taxon>
    </lineage>
</organism>
<comment type="similarity">
    <text evidence="1">Belongs to the shaker potassium channel beta subunit family.</text>
</comment>
<evidence type="ECO:0000259" key="5">
    <source>
        <dbReference type="Pfam" id="PF00248"/>
    </source>
</evidence>
<evidence type="ECO:0000256" key="3">
    <source>
        <dbReference type="ARBA" id="ARBA00023002"/>
    </source>
</evidence>
<reference evidence="6 7" key="1">
    <citation type="journal article" date="2016" name="Genome Biol. Evol.">
        <title>Gene Family Evolution Reflects Adaptation to Soil Environmental Stressors in the Genome of the Collembolan Orchesella cincta.</title>
        <authorList>
            <person name="Faddeeva-Vakhrusheva A."/>
            <person name="Derks M.F."/>
            <person name="Anvar S.Y."/>
            <person name="Agamennone V."/>
            <person name="Suring W."/>
            <person name="Smit S."/>
            <person name="van Straalen N.M."/>
            <person name="Roelofs D."/>
        </authorList>
    </citation>
    <scope>NUCLEOTIDE SEQUENCE [LARGE SCALE GENOMIC DNA]</scope>
    <source>
        <tissue evidence="6">Mixed pool</tissue>
    </source>
</reference>
<feature type="region of interest" description="Disordered" evidence="4">
    <location>
        <begin position="1"/>
        <end position="64"/>
    </location>
</feature>
<gene>
    <name evidence="6" type="ORF">Ocin01_15707</name>
</gene>
<dbReference type="Proteomes" id="UP000094527">
    <property type="component" value="Unassembled WGS sequence"/>
</dbReference>
<proteinExistence type="inferred from homology"/>
<name>A0A1D2MDB8_ORCCI</name>
<feature type="domain" description="NADP-dependent oxidoreductase" evidence="5">
    <location>
        <begin position="134"/>
        <end position="201"/>
    </location>
</feature>
<dbReference type="GO" id="GO:0015459">
    <property type="term" value="F:potassium channel regulator activity"/>
    <property type="evidence" value="ECO:0007669"/>
    <property type="project" value="TreeGrafter"/>
</dbReference>
<evidence type="ECO:0000256" key="1">
    <source>
        <dbReference type="ARBA" id="ARBA00006515"/>
    </source>
</evidence>
<protein>
    <submittedName>
        <fullName evidence="6">Voltage-gated potassium channel subunit beta-3</fullName>
    </submittedName>
</protein>
<dbReference type="InterPro" id="IPR023210">
    <property type="entry name" value="NADP_OxRdtase_dom"/>
</dbReference>
<dbReference type="InterPro" id="IPR005399">
    <property type="entry name" value="K_chnl_volt-dep_bsu_KCNAB-rel"/>
</dbReference>
<evidence type="ECO:0000313" key="7">
    <source>
        <dbReference type="Proteomes" id="UP000094527"/>
    </source>
</evidence>
<dbReference type="Pfam" id="PF00248">
    <property type="entry name" value="Aldo_ket_red"/>
    <property type="match status" value="1"/>
</dbReference>